<dbReference type="RefSeq" id="WP_066106294.1">
    <property type="nucleotide sequence ID" value="NZ_JTJL01000013.1"/>
</dbReference>
<dbReference type="OrthoDB" id="9801609at2"/>
<feature type="domain" description="Glycosyl transferase family 1" evidence="1">
    <location>
        <begin position="225"/>
        <end position="384"/>
    </location>
</feature>
<dbReference type="EMBL" id="JTJL01000013">
    <property type="protein sequence ID" value="OBW95291.1"/>
    <property type="molecule type" value="Genomic_DNA"/>
</dbReference>
<proteinExistence type="predicted"/>
<dbReference type="InterPro" id="IPR001296">
    <property type="entry name" value="Glyco_trans_1"/>
</dbReference>
<evidence type="ECO:0000313" key="3">
    <source>
        <dbReference type="Proteomes" id="UP000092649"/>
    </source>
</evidence>
<evidence type="ECO:0000313" key="2">
    <source>
        <dbReference type="EMBL" id="OBW95291.1"/>
    </source>
</evidence>
<sequence>MRIVIDLQGMQTESRFRGIGRYSMSLVKAIIRNNTTHNIIVALSNLFPDTIKHIKDELRNLLPEENIKVWNAIGPVRGNDKNNEDRRNISELIRELFLASLEPDLVILTSLFEGHIDDAITSIKKIDLSIKTGVILYDLIPYINSNIYLEGDEVYSDYYLSKIEYLKKADILFAISESSRNEAINYLSIEPNRIYNISSSIDEKFIKTSVSENKSTEILHKYNVDSKFIMYAPGGFDIRKNFENLISAYGMLEDDIKSRYKLVIVSKIDDYHRNILLNFAKKAFINEDQFIITGYVTDSELVALYSNCDLFVFPSLHEGFGLPVLEAMSCGAIVIGSNTTSIPEVIGCKDALFDPNDPLSIKNKISEALIDDKLREKLKNHNKKQIQKFSWDISAKNVINIIEKNIYYEPNKIQVTLDFIIDKISMLAIGSDDDTLRKIASVIDFNFNTSLRIMNKSSNKHMIRLEGPFDSSYSLAIVNREFARALNSLGHTVILHSTEGPGDFSPNKEFLDKNKDIELLNLRAVDEAYQKYEIMSRNLYPPRVSDMTGFINFLHCYAWEESGFPQNWVSDFNLNLDGIGCTSYHVRKILIDNGVKVYLPVIYDGTSHWKTVISNNNYKLSAKGFRFLHVSSCFPRKGVDELLEAYGQAFSIHDDVSLIIKTFPNPHNNVLTLISEQKIRNEKYPEVIVIDEDLSDSSLKSLYEQCDVLVAPSKAEGFGLPMAEAMLSGLPVITTNWGGQLDFCNDNNSWLVDYEFEYAKTHFNLFGSVWAKINIKDLSAKLRLAFLTNKKDRELMAKNGRDLLISKFKWEDVGNNFIHSIEYINHNFFDETDINIGWITTWNTKCGIATYSSHLINNMKKSKISIFAPNVQNIIGVDEKNVYRCWSIGKEYNNFNHIDKYIEQLDINVIVIQFNYGFFNHEELSEFIFKCKKQGLIVIMMMHSTVDPVGKEPSKNFQLYHIKDALRVCDRLLVHSVSDLNNLKKINLVSNVAIFPHGVLRLSKNIKLNDNDIPIISSYGFCLPHKGLLELLDAVYILHQRGYNIRLNLINAEYDIPESKQLIQDIRKNIKEYSLDRFVTLNSNFLEDKQSLELLGQSDLIVFAHQNTNESSSAAVRYGLSTGKPVMVTPLNIFEDLGDSVFKTIGCSPLEIADSIIKVLDDIKRNNNNAQYILDRAYKWREYCYYDIVAKRLENICESLLINS</sequence>
<name>A0A1A7P0L6_9PAST</name>
<dbReference type="AlphaFoldDB" id="A0A1A7P0L6"/>
<dbReference type="Gene3D" id="3.40.50.2000">
    <property type="entry name" value="Glycogen Phosphorylase B"/>
    <property type="match status" value="3"/>
</dbReference>
<reference evidence="2 3" key="1">
    <citation type="submission" date="2014-11" db="EMBL/GenBank/DDBJ databases">
        <title>Pan-genome of Gallibacterium spp.</title>
        <authorList>
            <person name="Kudirkiene E."/>
            <person name="Bojesen A.M."/>
        </authorList>
    </citation>
    <scope>NUCLEOTIDE SEQUENCE [LARGE SCALE GENOMIC DNA]</scope>
    <source>
        <strain evidence="2 3">F150</strain>
    </source>
</reference>
<comment type="caution">
    <text evidence="2">The sequence shown here is derived from an EMBL/GenBank/DDBJ whole genome shotgun (WGS) entry which is preliminary data.</text>
</comment>
<protein>
    <recommendedName>
        <fullName evidence="1">Glycosyl transferase family 1 domain-containing protein</fullName>
    </recommendedName>
</protein>
<dbReference type="GO" id="GO:0016757">
    <property type="term" value="F:glycosyltransferase activity"/>
    <property type="evidence" value="ECO:0007669"/>
    <property type="project" value="InterPro"/>
</dbReference>
<dbReference type="PATRIC" id="fig|505341.3.peg.814"/>
<dbReference type="Pfam" id="PF00534">
    <property type="entry name" value="Glycos_transf_1"/>
    <property type="match status" value="2"/>
</dbReference>
<accession>A0A1A7P0L6</accession>
<dbReference type="PANTHER" id="PTHR46656">
    <property type="entry name" value="PUTATIVE-RELATED"/>
    <property type="match status" value="1"/>
</dbReference>
<dbReference type="CDD" id="cd03801">
    <property type="entry name" value="GT4_PimA-like"/>
    <property type="match status" value="1"/>
</dbReference>
<dbReference type="CDD" id="cd03809">
    <property type="entry name" value="GT4_MtfB-like"/>
    <property type="match status" value="1"/>
</dbReference>
<gene>
    <name evidence="2" type="ORF">QS62_04020</name>
</gene>
<dbReference type="Proteomes" id="UP000092649">
    <property type="component" value="Unassembled WGS sequence"/>
</dbReference>
<dbReference type="SUPFAM" id="SSF53756">
    <property type="entry name" value="UDP-Glycosyltransferase/glycogen phosphorylase"/>
    <property type="match status" value="3"/>
</dbReference>
<keyword evidence="3" id="KW-1185">Reference proteome</keyword>
<evidence type="ECO:0000259" key="1">
    <source>
        <dbReference type="Pfam" id="PF00534"/>
    </source>
</evidence>
<feature type="domain" description="Glycosyl transferase family 1" evidence="1">
    <location>
        <begin position="622"/>
        <end position="752"/>
    </location>
</feature>
<organism evidence="2 3">
    <name type="scientific">Gallibacterium salpingitidis</name>
    <dbReference type="NCBI Taxonomy" id="505341"/>
    <lineage>
        <taxon>Bacteria</taxon>
        <taxon>Pseudomonadati</taxon>
        <taxon>Pseudomonadota</taxon>
        <taxon>Gammaproteobacteria</taxon>
        <taxon>Pasteurellales</taxon>
        <taxon>Pasteurellaceae</taxon>
        <taxon>Gallibacterium</taxon>
    </lineage>
</organism>
<dbReference type="PANTHER" id="PTHR46656:SF3">
    <property type="entry name" value="PUTATIVE-RELATED"/>
    <property type="match status" value="1"/>
</dbReference>